<evidence type="ECO:0000256" key="12">
    <source>
        <dbReference type="RuleBase" id="RU003651"/>
    </source>
</evidence>
<dbReference type="FunFam" id="3.40.50.300:FF:000768">
    <property type="entry name" value="Probable mitochondrial chaperone bcs1"/>
    <property type="match status" value="1"/>
</dbReference>
<comment type="catalytic activity">
    <reaction evidence="11">
        <text>ATP + H2O = ADP + phosphate + H(+)</text>
        <dbReference type="Rhea" id="RHEA:13065"/>
        <dbReference type="ChEBI" id="CHEBI:15377"/>
        <dbReference type="ChEBI" id="CHEBI:15378"/>
        <dbReference type="ChEBI" id="CHEBI:30616"/>
        <dbReference type="ChEBI" id="CHEBI:43474"/>
        <dbReference type="ChEBI" id="CHEBI:456216"/>
    </reaction>
    <physiologicalReaction direction="left-to-right" evidence="11">
        <dbReference type="Rhea" id="RHEA:13066"/>
    </physiologicalReaction>
</comment>
<dbReference type="Gene3D" id="3.40.50.300">
    <property type="entry name" value="P-loop containing nucleotide triphosphate hydrolases"/>
    <property type="match status" value="1"/>
</dbReference>
<dbReference type="InterPro" id="IPR014851">
    <property type="entry name" value="BCS1_N"/>
</dbReference>
<dbReference type="SUPFAM" id="SSF52540">
    <property type="entry name" value="P-loop containing nucleoside triphosphate hydrolases"/>
    <property type="match status" value="1"/>
</dbReference>
<evidence type="ECO:0000259" key="15">
    <source>
        <dbReference type="SMART" id="SM01024"/>
    </source>
</evidence>
<keyword evidence="8" id="KW-1133">Transmembrane helix</keyword>
<dbReference type="Proteomes" id="UP000267821">
    <property type="component" value="Unassembled WGS sequence"/>
</dbReference>
<dbReference type="InterPro" id="IPR057495">
    <property type="entry name" value="AAA_lid_BCS1"/>
</dbReference>
<dbReference type="STRING" id="1051890.A0A3N4LY50"/>
<dbReference type="Pfam" id="PF08740">
    <property type="entry name" value="BCS1_N"/>
    <property type="match status" value="1"/>
</dbReference>
<dbReference type="PROSITE" id="PS00674">
    <property type="entry name" value="AAA"/>
    <property type="match status" value="1"/>
</dbReference>
<evidence type="ECO:0000256" key="5">
    <source>
        <dbReference type="ARBA" id="ARBA00022792"/>
    </source>
</evidence>
<dbReference type="EMBL" id="ML121537">
    <property type="protein sequence ID" value="RPB25591.1"/>
    <property type="molecule type" value="Genomic_DNA"/>
</dbReference>
<keyword evidence="7 12" id="KW-0067">ATP-binding</keyword>
<evidence type="ECO:0000256" key="4">
    <source>
        <dbReference type="ARBA" id="ARBA00022741"/>
    </source>
</evidence>
<dbReference type="GO" id="GO:0005743">
    <property type="term" value="C:mitochondrial inner membrane"/>
    <property type="evidence" value="ECO:0007669"/>
    <property type="project" value="UniProtKB-SubCell"/>
</dbReference>
<keyword evidence="6" id="KW-0378">Hydrolase</keyword>
<gene>
    <name evidence="16" type="ORF">L211DRAFT_822355</name>
</gene>
<dbReference type="CDD" id="cd19510">
    <property type="entry name" value="RecA-like_BCS1"/>
    <property type="match status" value="1"/>
</dbReference>
<evidence type="ECO:0000256" key="13">
    <source>
        <dbReference type="SAM" id="MobiDB-lite"/>
    </source>
</evidence>
<keyword evidence="3" id="KW-0812">Transmembrane</keyword>
<evidence type="ECO:0000259" key="14">
    <source>
        <dbReference type="SMART" id="SM00382"/>
    </source>
</evidence>
<keyword evidence="17" id="KW-1185">Reference proteome</keyword>
<keyword evidence="10" id="KW-0472">Membrane</keyword>
<dbReference type="InterPro" id="IPR003959">
    <property type="entry name" value="ATPase_AAA_core"/>
</dbReference>
<evidence type="ECO:0000256" key="3">
    <source>
        <dbReference type="ARBA" id="ARBA00022692"/>
    </source>
</evidence>
<dbReference type="FunCoup" id="A0A3N4LY50">
    <property type="interactions" value="1100"/>
</dbReference>
<evidence type="ECO:0000256" key="10">
    <source>
        <dbReference type="ARBA" id="ARBA00023136"/>
    </source>
</evidence>
<evidence type="ECO:0008006" key="18">
    <source>
        <dbReference type="Google" id="ProtNLM"/>
    </source>
</evidence>
<name>A0A3N4LY50_9PEZI</name>
<dbReference type="OrthoDB" id="10251412at2759"/>
<dbReference type="AlphaFoldDB" id="A0A3N4LY50"/>
<feature type="domain" description="BCS1 N-terminal" evidence="15">
    <location>
        <begin position="64"/>
        <end position="263"/>
    </location>
</feature>
<keyword evidence="9" id="KW-0496">Mitochondrion</keyword>
<reference evidence="16 17" key="1">
    <citation type="journal article" date="2018" name="Nat. Ecol. Evol.">
        <title>Pezizomycetes genomes reveal the molecular basis of ectomycorrhizal truffle lifestyle.</title>
        <authorList>
            <person name="Murat C."/>
            <person name="Payen T."/>
            <person name="Noel B."/>
            <person name="Kuo A."/>
            <person name="Morin E."/>
            <person name="Chen J."/>
            <person name="Kohler A."/>
            <person name="Krizsan K."/>
            <person name="Balestrini R."/>
            <person name="Da Silva C."/>
            <person name="Montanini B."/>
            <person name="Hainaut M."/>
            <person name="Levati E."/>
            <person name="Barry K.W."/>
            <person name="Belfiori B."/>
            <person name="Cichocki N."/>
            <person name="Clum A."/>
            <person name="Dockter R.B."/>
            <person name="Fauchery L."/>
            <person name="Guy J."/>
            <person name="Iotti M."/>
            <person name="Le Tacon F."/>
            <person name="Lindquist E.A."/>
            <person name="Lipzen A."/>
            <person name="Malagnac F."/>
            <person name="Mello A."/>
            <person name="Molinier V."/>
            <person name="Miyauchi S."/>
            <person name="Poulain J."/>
            <person name="Riccioni C."/>
            <person name="Rubini A."/>
            <person name="Sitrit Y."/>
            <person name="Splivallo R."/>
            <person name="Traeger S."/>
            <person name="Wang M."/>
            <person name="Zifcakova L."/>
            <person name="Wipf D."/>
            <person name="Zambonelli A."/>
            <person name="Paolocci F."/>
            <person name="Nowrousian M."/>
            <person name="Ottonello S."/>
            <person name="Baldrian P."/>
            <person name="Spatafora J.W."/>
            <person name="Henrissat B."/>
            <person name="Nagy L.G."/>
            <person name="Aury J.M."/>
            <person name="Wincker P."/>
            <person name="Grigoriev I.V."/>
            <person name="Bonfante P."/>
            <person name="Martin F.M."/>
        </authorList>
    </citation>
    <scope>NUCLEOTIDE SEQUENCE [LARGE SCALE GENOMIC DNA]</scope>
    <source>
        <strain evidence="16 17">ATCC MYA-4762</strain>
    </source>
</reference>
<feature type="compositionally biased region" description="Low complexity" evidence="13">
    <location>
        <begin position="7"/>
        <end position="18"/>
    </location>
</feature>
<evidence type="ECO:0000256" key="9">
    <source>
        <dbReference type="ARBA" id="ARBA00023128"/>
    </source>
</evidence>
<comment type="similarity">
    <text evidence="2">Belongs to the AAA ATPase family. BCS1 subfamily.</text>
</comment>
<evidence type="ECO:0000256" key="8">
    <source>
        <dbReference type="ARBA" id="ARBA00022989"/>
    </source>
</evidence>
<evidence type="ECO:0000256" key="7">
    <source>
        <dbReference type="ARBA" id="ARBA00022840"/>
    </source>
</evidence>
<dbReference type="GO" id="GO:0034551">
    <property type="term" value="P:mitochondrial respiratory chain complex III assembly"/>
    <property type="evidence" value="ECO:0007669"/>
    <property type="project" value="UniProtKB-ARBA"/>
</dbReference>
<feature type="domain" description="AAA+ ATPase" evidence="14">
    <location>
        <begin position="294"/>
        <end position="429"/>
    </location>
</feature>
<comment type="subcellular location">
    <subcellularLocation>
        <location evidence="1">Mitochondrion inner membrane</location>
        <topology evidence="1">Single-pass membrane protein</topology>
    </subcellularLocation>
</comment>
<keyword evidence="5" id="KW-0999">Mitochondrion inner membrane</keyword>
<dbReference type="GO" id="GO:0016887">
    <property type="term" value="F:ATP hydrolysis activity"/>
    <property type="evidence" value="ECO:0007669"/>
    <property type="project" value="InterPro"/>
</dbReference>
<accession>A0A3N4LY50</accession>
<dbReference type="SMART" id="SM01024">
    <property type="entry name" value="BCS1_N"/>
    <property type="match status" value="1"/>
</dbReference>
<proteinExistence type="inferred from homology"/>
<dbReference type="Pfam" id="PF25426">
    <property type="entry name" value="AAA_lid_BCS1"/>
    <property type="match status" value="1"/>
</dbReference>
<dbReference type="GO" id="GO:0005524">
    <property type="term" value="F:ATP binding"/>
    <property type="evidence" value="ECO:0007669"/>
    <property type="project" value="UniProtKB-KW"/>
</dbReference>
<evidence type="ECO:0000313" key="16">
    <source>
        <dbReference type="EMBL" id="RPB25591.1"/>
    </source>
</evidence>
<dbReference type="InParanoid" id="A0A3N4LY50"/>
<dbReference type="Pfam" id="PF00004">
    <property type="entry name" value="AAA"/>
    <property type="match status" value="1"/>
</dbReference>
<dbReference type="SMART" id="SM00382">
    <property type="entry name" value="AAA"/>
    <property type="match status" value="1"/>
</dbReference>
<keyword evidence="4 12" id="KW-0547">Nucleotide-binding</keyword>
<evidence type="ECO:0000256" key="1">
    <source>
        <dbReference type="ARBA" id="ARBA00004434"/>
    </source>
</evidence>
<dbReference type="InterPro" id="IPR050747">
    <property type="entry name" value="Mitochondrial_chaperone_BCS1"/>
</dbReference>
<dbReference type="PANTHER" id="PTHR23070">
    <property type="entry name" value="BCS1 AAA-TYPE ATPASE"/>
    <property type="match status" value="1"/>
</dbReference>
<protein>
    <recommendedName>
        <fullName evidence="18">Mitochondrial chaperone BCS1</fullName>
    </recommendedName>
</protein>
<dbReference type="InterPro" id="IPR003593">
    <property type="entry name" value="AAA+_ATPase"/>
</dbReference>
<evidence type="ECO:0000256" key="11">
    <source>
        <dbReference type="ARBA" id="ARBA00048778"/>
    </source>
</evidence>
<evidence type="ECO:0000313" key="17">
    <source>
        <dbReference type="Proteomes" id="UP000267821"/>
    </source>
</evidence>
<organism evidence="16 17">
    <name type="scientific">Terfezia boudieri ATCC MYA-4762</name>
    <dbReference type="NCBI Taxonomy" id="1051890"/>
    <lineage>
        <taxon>Eukaryota</taxon>
        <taxon>Fungi</taxon>
        <taxon>Dikarya</taxon>
        <taxon>Ascomycota</taxon>
        <taxon>Pezizomycotina</taxon>
        <taxon>Pezizomycetes</taxon>
        <taxon>Pezizales</taxon>
        <taxon>Pezizaceae</taxon>
        <taxon>Terfezia</taxon>
    </lineage>
</organism>
<dbReference type="InterPro" id="IPR003960">
    <property type="entry name" value="ATPase_AAA_CS"/>
</dbReference>
<sequence>MPGLSALLHHQQQQGAATPTPPSPGYDGSQSNVTTTTITSPPGDTSLLAQLTSNPIFVGGFGIVGLTASAALLRKSLVTLTTLLRRQLLVDLEIPSKDKSYQWFLHWMSTHQRQQLPQTAAAYSNKTGPTRRGRRRSILSYITPRTHHLAVETTYAQLPGGSISTRFTLVPGPGKHLLNYHNTLIQVTRERDIKSLDLQTGSPFETVKLTTLYRDRHVFSQLLSEAQSLAQTLTQGKTVIYTSWGSDWKEFGSPKRKRPLESVILDSGVKESLVKDVKDFLASSSWYYDRGIPYRRGYLLYGPPGSGKSSFINALAGELDYNICVLNLSERGLTDDRLNHLLTNLPERSIALLEDVDAAFGKQNSRVQTAEDGYRGANVTFSGLLNALDGVASGEERIIVLTTNHRDRLDPALVRPGRIDREVYIGWASEGQVREMWRRFYGEECKGEEEEIVEILKGVGVLEGIKEVGSGEKAERVQMEGEETWGRGISTAQLQGVFVYNKGDPQGAVVMLRKMVSESLGTVGKEVR</sequence>
<dbReference type="InterPro" id="IPR027417">
    <property type="entry name" value="P-loop_NTPase"/>
</dbReference>
<feature type="region of interest" description="Disordered" evidence="13">
    <location>
        <begin position="1"/>
        <end position="41"/>
    </location>
</feature>
<evidence type="ECO:0000256" key="2">
    <source>
        <dbReference type="ARBA" id="ARBA00007448"/>
    </source>
</evidence>
<evidence type="ECO:0000256" key="6">
    <source>
        <dbReference type="ARBA" id="ARBA00022801"/>
    </source>
</evidence>